<accession>A0A256IEK7</accession>
<comment type="caution">
    <text evidence="1">The sequence shown here is derived from an EMBL/GenBank/DDBJ whole genome shotgun (WGS) entry which is preliminary data.</text>
</comment>
<evidence type="ECO:0000313" key="2">
    <source>
        <dbReference type="Proteomes" id="UP000216308"/>
    </source>
</evidence>
<evidence type="ECO:0008006" key="3">
    <source>
        <dbReference type="Google" id="ProtNLM"/>
    </source>
</evidence>
<proteinExistence type="predicted"/>
<name>A0A256IEK7_9EURY</name>
<evidence type="ECO:0000313" key="1">
    <source>
        <dbReference type="EMBL" id="OYR54985.1"/>
    </source>
</evidence>
<dbReference type="InterPro" id="IPR029052">
    <property type="entry name" value="Metallo-depent_PP-like"/>
</dbReference>
<organism evidence="1 2">
    <name type="scientific">Halorubrum halodurans</name>
    <dbReference type="NCBI Taxonomy" id="1383851"/>
    <lineage>
        <taxon>Archaea</taxon>
        <taxon>Methanobacteriati</taxon>
        <taxon>Methanobacteriota</taxon>
        <taxon>Stenosarchaea group</taxon>
        <taxon>Halobacteria</taxon>
        <taxon>Halobacteriales</taxon>
        <taxon>Haloferacaceae</taxon>
        <taxon>Halorubrum</taxon>
    </lineage>
</organism>
<dbReference type="EMBL" id="NHPJ01000109">
    <property type="protein sequence ID" value="OYR54985.1"/>
    <property type="molecule type" value="Genomic_DNA"/>
</dbReference>
<gene>
    <name evidence="1" type="ORF">DJ70_12675</name>
</gene>
<dbReference type="Proteomes" id="UP000216308">
    <property type="component" value="Unassembled WGS sequence"/>
</dbReference>
<dbReference type="SUPFAM" id="SSF56300">
    <property type="entry name" value="Metallo-dependent phosphatases"/>
    <property type="match status" value="1"/>
</dbReference>
<protein>
    <recommendedName>
        <fullName evidence="3">Calcineurin-like phosphoesterase domain-containing protein</fullName>
    </recommendedName>
</protein>
<reference evidence="1 2" key="1">
    <citation type="journal article" date="2014" name="Front. Microbiol.">
        <title>Population and genomic analysis of the genus Halorubrum.</title>
        <authorList>
            <person name="Fullmer M.S."/>
            <person name="Soucy S.M."/>
            <person name="Swithers K.S."/>
            <person name="Makkay A.M."/>
            <person name="Wheeler R."/>
            <person name="Ventosa A."/>
            <person name="Gogarten J.P."/>
            <person name="Papke R.T."/>
        </authorList>
    </citation>
    <scope>NUCLEOTIDE SEQUENCE [LARGE SCALE GENOMIC DNA]</scope>
    <source>
        <strain evidence="1 2">Cb34</strain>
    </source>
</reference>
<dbReference type="AlphaFoldDB" id="A0A256IEK7"/>
<keyword evidence="2" id="KW-1185">Reference proteome</keyword>
<sequence length="405" mass="45361">MTNLTSNQTEAVEAMPATARQIADILGYKSTSGVYDLLKRAERRDPTFKFSSENGVWDYSRVEMEKPLVTDGGVIPETTTHRVPTVQKQTITKTANDFLSELEVNLRDRLAVTEPVGTELPVRPGHRDMVMFRTDDHFGECETEVLPNGDVVESFSSEIARERVFYHLESLLGWKDALETAGYTFDTVHLLLNGDHVTNESIFESQPHYIDQRLRGQVRMASETYVDVVRTLAASFPAVQVICQHGNHGELRASGASHEANADDLFYDAIDLALRQSGLDNIRFVTNHVDTHTEFSMRGHRGYMRHGQDGLGHIGTTSGVKRWQSWLLESIDTNQDTGWDVGYWGHFHELKWEPVNGRPVLMGGTLAPSGDYVNSLGIAPGRPGAWCHTVSDDEAVDQLKPVYFQ</sequence>